<proteinExistence type="predicted"/>
<comment type="caution">
    <text evidence="2">The sequence shown here is derived from an EMBL/GenBank/DDBJ whole genome shotgun (WGS) entry which is preliminary data.</text>
</comment>
<accession>A0A848BRU3</accession>
<gene>
    <name evidence="2" type="ORF">HF872_04425</name>
</gene>
<dbReference type="Pfam" id="PF09918">
    <property type="entry name" value="DUF2148"/>
    <property type="match status" value="1"/>
</dbReference>
<dbReference type="InterPro" id="IPR000415">
    <property type="entry name" value="Nitroreductase-like"/>
</dbReference>
<dbReference type="EMBL" id="JABAFG010000005">
    <property type="protein sequence ID" value="NME27870.1"/>
    <property type="molecule type" value="Genomic_DNA"/>
</dbReference>
<sequence length="177" mass="19346">MIYTGDEMEKKAVLETAARMCAAARTAPKTRHIDGIHTLVVTGEEKDALADKMEEIGKKYFGDSWQHWYGRDAGNVRQADAVVLIGIEKSYRGLAHCNFCDFGDCSSCREAGGNCAYIYVDLGIALSSAALAAHRELTDSRIYASIGKAAGEMPYGCEYKWLGIAISVSGKDPFFDR</sequence>
<organism evidence="2 3">
    <name type="scientific">Megasphaera hexanoica</name>
    <dbReference type="NCBI Taxonomy" id="1675036"/>
    <lineage>
        <taxon>Bacteria</taxon>
        <taxon>Bacillati</taxon>
        <taxon>Bacillota</taxon>
        <taxon>Negativicutes</taxon>
        <taxon>Veillonellales</taxon>
        <taxon>Veillonellaceae</taxon>
        <taxon>Megasphaera</taxon>
    </lineage>
</organism>
<dbReference type="GO" id="GO:0016491">
    <property type="term" value="F:oxidoreductase activity"/>
    <property type="evidence" value="ECO:0007669"/>
    <property type="project" value="InterPro"/>
</dbReference>
<dbReference type="InterPro" id="IPR019224">
    <property type="entry name" value="DUF2148"/>
</dbReference>
<dbReference type="RefSeq" id="WP_075581707.1">
    <property type="nucleotide sequence ID" value="NZ_JABAFG010000005.1"/>
</dbReference>
<evidence type="ECO:0000259" key="1">
    <source>
        <dbReference type="Pfam" id="PF09918"/>
    </source>
</evidence>
<dbReference type="Proteomes" id="UP000591071">
    <property type="component" value="Unassembled WGS sequence"/>
</dbReference>
<dbReference type="SUPFAM" id="SSF55469">
    <property type="entry name" value="FMN-dependent nitroreductase-like"/>
    <property type="match status" value="1"/>
</dbReference>
<protein>
    <recommendedName>
        <fullName evidence="1">DUF2148 domain-containing protein</fullName>
    </recommendedName>
</protein>
<dbReference type="PANTHER" id="PTHR40101">
    <property type="entry name" value="CONSERVED PROTEIN"/>
    <property type="match status" value="1"/>
</dbReference>
<dbReference type="PANTHER" id="PTHR40101:SF1">
    <property type="entry name" value="4FE-4S DOMAIN-CONTAINING PROTEIN"/>
    <property type="match status" value="1"/>
</dbReference>
<name>A0A848BRU3_9FIRM</name>
<evidence type="ECO:0000313" key="3">
    <source>
        <dbReference type="Proteomes" id="UP000591071"/>
    </source>
</evidence>
<dbReference type="Gene3D" id="3.40.109.10">
    <property type="entry name" value="NADH Oxidase"/>
    <property type="match status" value="1"/>
</dbReference>
<dbReference type="AlphaFoldDB" id="A0A848BRU3"/>
<feature type="domain" description="DUF2148" evidence="1">
    <location>
        <begin position="111"/>
        <end position="177"/>
    </location>
</feature>
<reference evidence="2 3" key="1">
    <citation type="submission" date="2020-04" db="EMBL/GenBank/DDBJ databases">
        <authorList>
            <person name="Hitch T.C.A."/>
            <person name="Wylensek D."/>
            <person name="Clavel T."/>
        </authorList>
    </citation>
    <scope>NUCLEOTIDE SEQUENCE [LARGE SCALE GENOMIC DNA]</scope>
    <source>
        <strain evidence="2 3">Oil-RF-744-FAT-WT-6-1</strain>
    </source>
</reference>
<evidence type="ECO:0000313" key="2">
    <source>
        <dbReference type="EMBL" id="NME27870.1"/>
    </source>
</evidence>